<feature type="region of interest" description="Disordered" evidence="1">
    <location>
        <begin position="1"/>
        <end position="54"/>
    </location>
</feature>
<proteinExistence type="predicted"/>
<name>A0A1Z5JV54_FISSO</name>
<evidence type="ECO:0000256" key="1">
    <source>
        <dbReference type="SAM" id="MobiDB-lite"/>
    </source>
</evidence>
<dbReference type="EMBL" id="BDSP01000123">
    <property type="protein sequence ID" value="GAX17935.1"/>
    <property type="molecule type" value="Genomic_DNA"/>
</dbReference>
<keyword evidence="3" id="KW-1185">Reference proteome</keyword>
<dbReference type="AlphaFoldDB" id="A0A1Z5JV54"/>
<dbReference type="Proteomes" id="UP000198406">
    <property type="component" value="Unassembled WGS sequence"/>
</dbReference>
<gene>
    <name evidence="2" type="ORF">FisN_18Hu143</name>
</gene>
<reference evidence="2 3" key="1">
    <citation type="journal article" date="2015" name="Plant Cell">
        <title>Oil accumulation by the oleaginous diatom Fistulifera solaris as revealed by the genome and transcriptome.</title>
        <authorList>
            <person name="Tanaka T."/>
            <person name="Maeda Y."/>
            <person name="Veluchamy A."/>
            <person name="Tanaka M."/>
            <person name="Abida H."/>
            <person name="Marechal E."/>
            <person name="Bowler C."/>
            <person name="Muto M."/>
            <person name="Sunaga Y."/>
            <person name="Tanaka M."/>
            <person name="Yoshino T."/>
            <person name="Taniguchi T."/>
            <person name="Fukuda Y."/>
            <person name="Nemoto M."/>
            <person name="Matsumoto M."/>
            <person name="Wong P.S."/>
            <person name="Aburatani S."/>
            <person name="Fujibuchi W."/>
        </authorList>
    </citation>
    <scope>NUCLEOTIDE SEQUENCE [LARGE SCALE GENOMIC DNA]</scope>
    <source>
        <strain evidence="2 3">JPCC DA0580</strain>
    </source>
</reference>
<dbReference type="InParanoid" id="A0A1Z5JV54"/>
<accession>A0A1Z5JV54</accession>
<organism evidence="2 3">
    <name type="scientific">Fistulifera solaris</name>
    <name type="common">Oleaginous diatom</name>
    <dbReference type="NCBI Taxonomy" id="1519565"/>
    <lineage>
        <taxon>Eukaryota</taxon>
        <taxon>Sar</taxon>
        <taxon>Stramenopiles</taxon>
        <taxon>Ochrophyta</taxon>
        <taxon>Bacillariophyta</taxon>
        <taxon>Bacillariophyceae</taxon>
        <taxon>Bacillariophycidae</taxon>
        <taxon>Naviculales</taxon>
        <taxon>Naviculaceae</taxon>
        <taxon>Fistulifera</taxon>
    </lineage>
</organism>
<evidence type="ECO:0000313" key="2">
    <source>
        <dbReference type="EMBL" id="GAX17935.1"/>
    </source>
</evidence>
<dbReference type="OrthoDB" id="54079at2759"/>
<protein>
    <submittedName>
        <fullName evidence="2">Uncharacterized protein</fullName>
    </submittedName>
</protein>
<sequence length="282" mass="31543">MSSETKPTAEQGGAPTGTPSAGRGGRNRNRNRGQKTGDGAPPKPKARVPHEGEIAEMNGYVFETAEERQTRPSFGRTMEELQGYARSTITYAEDLAPLFGETIEAPRLKPPDPPAADAPKYLQDQYEYQWKRYGKHYDQLEDVSLPTLFNAGWKQCTPAMKVRLKALDGYRTASQTTDCVWLFTNIRSIMLQFDATKKIGLSLLDARFNFLNCSQHASESVESYVENLRGWAEAIECYGGHIAEYIFCDRDYPDAVPDLDGYNRAREETLALAIIRNADAAK</sequence>
<comment type="caution">
    <text evidence="2">The sequence shown here is derived from an EMBL/GenBank/DDBJ whole genome shotgun (WGS) entry which is preliminary data.</text>
</comment>
<evidence type="ECO:0000313" key="3">
    <source>
        <dbReference type="Proteomes" id="UP000198406"/>
    </source>
</evidence>